<comment type="caution">
    <text evidence="1">The sequence shown here is derived from an EMBL/GenBank/DDBJ whole genome shotgun (WGS) entry which is preliminary data.</text>
</comment>
<dbReference type="EMBL" id="JAWDGP010003268">
    <property type="protein sequence ID" value="KAK3775860.1"/>
    <property type="molecule type" value="Genomic_DNA"/>
</dbReference>
<evidence type="ECO:0000313" key="2">
    <source>
        <dbReference type="Proteomes" id="UP001283361"/>
    </source>
</evidence>
<name>A0AAE1DN09_9GAST</name>
<dbReference type="Proteomes" id="UP001283361">
    <property type="component" value="Unassembled WGS sequence"/>
</dbReference>
<proteinExistence type="predicted"/>
<organism evidence="1 2">
    <name type="scientific">Elysia crispata</name>
    <name type="common">lettuce slug</name>
    <dbReference type="NCBI Taxonomy" id="231223"/>
    <lineage>
        <taxon>Eukaryota</taxon>
        <taxon>Metazoa</taxon>
        <taxon>Spiralia</taxon>
        <taxon>Lophotrochozoa</taxon>
        <taxon>Mollusca</taxon>
        <taxon>Gastropoda</taxon>
        <taxon>Heterobranchia</taxon>
        <taxon>Euthyneura</taxon>
        <taxon>Panpulmonata</taxon>
        <taxon>Sacoglossa</taxon>
        <taxon>Placobranchoidea</taxon>
        <taxon>Plakobranchidae</taxon>
        <taxon>Elysia</taxon>
    </lineage>
</organism>
<accession>A0AAE1DN09</accession>
<protein>
    <recommendedName>
        <fullName evidence="3">UMA domain-containing protein</fullName>
    </recommendedName>
</protein>
<reference evidence="1" key="1">
    <citation type="journal article" date="2023" name="G3 (Bethesda)">
        <title>A reference genome for the long-term kleptoplast-retaining sea slug Elysia crispata morphotype clarki.</title>
        <authorList>
            <person name="Eastman K.E."/>
            <person name="Pendleton A.L."/>
            <person name="Shaikh M.A."/>
            <person name="Suttiyut T."/>
            <person name="Ogas R."/>
            <person name="Tomko P."/>
            <person name="Gavelis G."/>
            <person name="Widhalm J.R."/>
            <person name="Wisecaver J.H."/>
        </authorList>
    </citation>
    <scope>NUCLEOTIDE SEQUENCE</scope>
    <source>
        <strain evidence="1">ECLA1</strain>
    </source>
</reference>
<sequence>MTSFISKLRKQVSFHRHDADNDVSSIGGMPLPLAEEDRELDGFLLVGEKISCSQITQVSDGLPPYNAAVEVDPLQQLVCLPQEPQRTSAVQSFAVPQTAVTDIPMDLHPSMKTQRHIESIFQDVDLTPKSFNWAKYSYDFTNEQLFLRDVEYKDE</sequence>
<evidence type="ECO:0000313" key="1">
    <source>
        <dbReference type="EMBL" id="KAK3775860.1"/>
    </source>
</evidence>
<dbReference type="AlphaFoldDB" id="A0AAE1DN09"/>
<evidence type="ECO:0008006" key="3">
    <source>
        <dbReference type="Google" id="ProtNLM"/>
    </source>
</evidence>
<keyword evidence="2" id="KW-1185">Reference proteome</keyword>
<gene>
    <name evidence="1" type="ORF">RRG08_041572</name>
</gene>